<dbReference type="InterPro" id="IPR000182">
    <property type="entry name" value="GNAT_dom"/>
</dbReference>
<dbReference type="SMART" id="SM00292">
    <property type="entry name" value="BRCT"/>
    <property type="match status" value="2"/>
</dbReference>
<evidence type="ECO:0000259" key="5">
    <source>
        <dbReference type="PROSITE" id="PS51186"/>
    </source>
</evidence>
<sequence>MAPRKKPTRRSSIPIGIGAKCHSEGEYSFVLVNPNDFDCHSKSYLQEVLQLYKRELPTMAYAANTGKQSTFMEKCVSNGKYCTLLLVSKLEVDPGLIIAAITYQIVPADTQYAEIPLAAVSSAYQHKGFGHILYMELKKRLQSVGIRTILCWGDKESEGFWSKQGFLSIAEVDTKGKARRIPVRADIRRALCFPGGSTLMISIIQGISMCLADLPKSLSLLKPEAPSLYACAERIGVANQGCKVSNAIDQQTFENLKFQPDQSVILTPLGEENKIQDPQNQDAVHNCNVPVSFAEIENRRTASIAELSNTIGNLDETHCSSSTQSTKRVWEASLSSLKSKKVKGVHPHHFHSDSNQNFAKINGCDTYSQACSLANSKHEILASISPKNPSTSNYTQNFCKEFGSDVASEDLDCEDNTLGKSFKIMLMNIADEAKKTQLMKVIEELGGSLTADGSTSTHVITGKVRKTLNFCTALCSGAWIVTPSWLKESCREGRFVDELPYVLNDDDYMSKYRASLKTAVLRAKARPGALFEGYDVCISAHAQPPPKTLSQIVKSAGGNVIHELGKVSEVSKTIFVVCEEDVEEALLAVKRGIWTFNSEWLMTCMMRQELDLEAPQFAESL</sequence>
<dbReference type="SUPFAM" id="SSF55729">
    <property type="entry name" value="Acyl-CoA N-acyltransferases (Nat)"/>
    <property type="match status" value="1"/>
</dbReference>
<gene>
    <name evidence="6" type="ORF">CITCOLO1_LOCUS11567</name>
</gene>
<dbReference type="Pfam" id="PF00583">
    <property type="entry name" value="Acetyltransf_1"/>
    <property type="match status" value="1"/>
</dbReference>
<dbReference type="Gene3D" id="3.40.50.10190">
    <property type="entry name" value="BRCT domain"/>
    <property type="match status" value="2"/>
</dbReference>
<dbReference type="Pfam" id="PF16589">
    <property type="entry name" value="BRCT_2"/>
    <property type="match status" value="1"/>
</dbReference>
<evidence type="ECO:0000256" key="3">
    <source>
        <dbReference type="ARBA" id="ARBA00023242"/>
    </source>
</evidence>
<dbReference type="CDD" id="cd04301">
    <property type="entry name" value="NAT_SF"/>
    <property type="match status" value="1"/>
</dbReference>
<dbReference type="Gene3D" id="3.40.630.30">
    <property type="match status" value="1"/>
</dbReference>
<dbReference type="CDD" id="cd17744">
    <property type="entry name" value="BRCT_MDC1_rpt1"/>
    <property type="match status" value="1"/>
</dbReference>
<dbReference type="PANTHER" id="PTHR23196:SF8">
    <property type="entry name" value="N-ACETYLTRANSFERASE"/>
    <property type="match status" value="1"/>
</dbReference>
<feature type="domain" description="BRCT" evidence="4">
    <location>
        <begin position="414"/>
        <end position="503"/>
    </location>
</feature>
<reference evidence="6 7" key="1">
    <citation type="submission" date="2024-03" db="EMBL/GenBank/DDBJ databases">
        <authorList>
            <person name="Gkanogiannis A."/>
            <person name="Becerra Lopez-Lavalle L."/>
        </authorList>
    </citation>
    <scope>NUCLEOTIDE SEQUENCE [LARGE SCALE GENOMIC DNA]</scope>
</reference>
<dbReference type="EMBL" id="OZ021738">
    <property type="protein sequence ID" value="CAK9319559.1"/>
    <property type="molecule type" value="Genomic_DNA"/>
</dbReference>
<evidence type="ECO:0000256" key="2">
    <source>
        <dbReference type="ARBA" id="ARBA00022763"/>
    </source>
</evidence>
<proteinExistence type="predicted"/>
<dbReference type="InterPro" id="IPR051579">
    <property type="entry name" value="DDR_Transcriptional_Reg"/>
</dbReference>
<feature type="domain" description="BRCT" evidence="4">
    <location>
        <begin position="526"/>
        <end position="610"/>
    </location>
</feature>
<dbReference type="InterPro" id="IPR016181">
    <property type="entry name" value="Acyl_CoA_acyltransferase"/>
</dbReference>
<dbReference type="PROSITE" id="PS51186">
    <property type="entry name" value="GNAT"/>
    <property type="match status" value="1"/>
</dbReference>
<dbReference type="InterPro" id="IPR036420">
    <property type="entry name" value="BRCT_dom_sf"/>
</dbReference>
<comment type="subcellular location">
    <subcellularLocation>
        <location evidence="1">Nucleus</location>
    </subcellularLocation>
</comment>
<evidence type="ECO:0000313" key="7">
    <source>
        <dbReference type="Proteomes" id="UP001642487"/>
    </source>
</evidence>
<keyword evidence="3" id="KW-0539">Nucleus</keyword>
<dbReference type="InterPro" id="IPR001357">
    <property type="entry name" value="BRCT_dom"/>
</dbReference>
<dbReference type="SUPFAM" id="SSF52113">
    <property type="entry name" value="BRCT domain"/>
    <property type="match status" value="2"/>
</dbReference>
<protein>
    <recommendedName>
        <fullName evidence="8">N-acetyltransferase</fullName>
    </recommendedName>
</protein>
<accession>A0ABP0YGD6</accession>
<evidence type="ECO:0000313" key="6">
    <source>
        <dbReference type="EMBL" id="CAK9319559.1"/>
    </source>
</evidence>
<evidence type="ECO:0000256" key="1">
    <source>
        <dbReference type="ARBA" id="ARBA00004123"/>
    </source>
</evidence>
<evidence type="ECO:0008006" key="8">
    <source>
        <dbReference type="Google" id="ProtNLM"/>
    </source>
</evidence>
<name>A0ABP0YGD6_9ROSI</name>
<keyword evidence="7" id="KW-1185">Reference proteome</keyword>
<feature type="domain" description="N-acetyltransferase" evidence="5">
    <location>
        <begin position="35"/>
        <end position="188"/>
    </location>
</feature>
<keyword evidence="2" id="KW-0227">DNA damage</keyword>
<dbReference type="Pfam" id="PF00533">
    <property type="entry name" value="BRCT"/>
    <property type="match status" value="1"/>
</dbReference>
<evidence type="ECO:0000259" key="4">
    <source>
        <dbReference type="PROSITE" id="PS50172"/>
    </source>
</evidence>
<organism evidence="6 7">
    <name type="scientific">Citrullus colocynthis</name>
    <name type="common">colocynth</name>
    <dbReference type="NCBI Taxonomy" id="252529"/>
    <lineage>
        <taxon>Eukaryota</taxon>
        <taxon>Viridiplantae</taxon>
        <taxon>Streptophyta</taxon>
        <taxon>Embryophyta</taxon>
        <taxon>Tracheophyta</taxon>
        <taxon>Spermatophyta</taxon>
        <taxon>Magnoliopsida</taxon>
        <taxon>eudicotyledons</taxon>
        <taxon>Gunneridae</taxon>
        <taxon>Pentapetalae</taxon>
        <taxon>rosids</taxon>
        <taxon>fabids</taxon>
        <taxon>Cucurbitales</taxon>
        <taxon>Cucurbitaceae</taxon>
        <taxon>Benincaseae</taxon>
        <taxon>Citrullus</taxon>
    </lineage>
</organism>
<dbReference type="PANTHER" id="PTHR23196">
    <property type="entry name" value="PAX TRANSCRIPTION ACTIVATION DOMAIN INTERACTING PROTEIN"/>
    <property type="match status" value="1"/>
</dbReference>
<dbReference type="PROSITE" id="PS50172">
    <property type="entry name" value="BRCT"/>
    <property type="match status" value="2"/>
</dbReference>
<dbReference type="Proteomes" id="UP001642487">
    <property type="component" value="Chromosome 4"/>
</dbReference>
<dbReference type="CDD" id="cd18432">
    <property type="entry name" value="BRCT_PAXIP1_rpt6_like"/>
    <property type="match status" value="1"/>
</dbReference>